<dbReference type="Gene3D" id="3.90.120.10">
    <property type="entry name" value="DNA Methylase, subunit A, domain 2"/>
    <property type="match status" value="1"/>
</dbReference>
<proteinExistence type="inferred from homology"/>
<dbReference type="EMBL" id="JAAEDK010000060">
    <property type="protein sequence ID" value="MBR0661664.1"/>
    <property type="molecule type" value="Genomic_DNA"/>
</dbReference>
<dbReference type="AlphaFoldDB" id="A0A9X9WMV4"/>
<sequence length="337" mass="37426">MPIRVLDLFCGGGGSSWGAQTAAAEIVCGVDAWDRAIEAYGQNFGHHKARHLTMTPDTGPEVLGNIGPIDLVLASPECTHHTCARGSRPRDEDSKRTAYYVTRFARDLNPRPRWLIIENVVHMRGWDGYDLLFEELHGLGYRTREVVLDASDFGVPQARRRVFILCDLEQVPPDVVTRARRVRTAASILAKPGKYMSRPLFSDRRAPATLERAKRAMDALPAREPFLIVYYGSDGSGGWQPLDRPLRTITTLDRFGLVTWEGRTPMLRMLQVDELSRAMGFDRAYSLDGVGQRRDRIKLLGNGVCPPVMRAIVESLTGAGHAAGIDLRQHSPALAAE</sequence>
<evidence type="ECO:0000313" key="8">
    <source>
        <dbReference type="EMBL" id="MBR0661664.1"/>
    </source>
</evidence>
<keyword evidence="4 7" id="KW-0949">S-adenosyl-L-methionine</keyword>
<organism evidence="8 11">
    <name type="scientific">Neoroseomonas oryzicola</name>
    <dbReference type="NCBI Taxonomy" id="535904"/>
    <lineage>
        <taxon>Bacteria</taxon>
        <taxon>Pseudomonadati</taxon>
        <taxon>Pseudomonadota</taxon>
        <taxon>Alphaproteobacteria</taxon>
        <taxon>Acetobacterales</taxon>
        <taxon>Acetobacteraceae</taxon>
        <taxon>Neoroseomonas</taxon>
    </lineage>
</organism>
<evidence type="ECO:0000313" key="11">
    <source>
        <dbReference type="Proteomes" id="UP001138708"/>
    </source>
</evidence>
<dbReference type="GO" id="GO:0032259">
    <property type="term" value="P:methylation"/>
    <property type="evidence" value="ECO:0007669"/>
    <property type="project" value="UniProtKB-KW"/>
</dbReference>
<keyword evidence="2 7" id="KW-0489">Methyltransferase</keyword>
<evidence type="ECO:0000256" key="1">
    <source>
        <dbReference type="ARBA" id="ARBA00011975"/>
    </source>
</evidence>
<dbReference type="PRINTS" id="PR00105">
    <property type="entry name" value="C5METTRFRASE"/>
</dbReference>
<name>A0A9X9WMV4_9PROT</name>
<dbReference type="RefSeq" id="WP_168044105.1">
    <property type="nucleotide sequence ID" value="NZ_JAAEDK010000060.1"/>
</dbReference>
<dbReference type="PANTHER" id="PTHR46098:SF1">
    <property type="entry name" value="TRNA (CYTOSINE(38)-C(5))-METHYLTRANSFERASE"/>
    <property type="match status" value="1"/>
</dbReference>
<evidence type="ECO:0000313" key="10">
    <source>
        <dbReference type="Proteomes" id="UP000746741"/>
    </source>
</evidence>
<gene>
    <name evidence="9" type="ORF">GWK15_24655</name>
    <name evidence="8" type="ORF">GXW75_20585</name>
</gene>
<dbReference type="PROSITE" id="PS51679">
    <property type="entry name" value="SAM_MT_C5"/>
    <property type="match status" value="1"/>
</dbReference>
<dbReference type="Proteomes" id="UP001138708">
    <property type="component" value="Unassembled WGS sequence"/>
</dbReference>
<comment type="similarity">
    <text evidence="7">Belongs to the class I-like SAM-binding methyltransferase superfamily. C5-methyltransferase family.</text>
</comment>
<evidence type="ECO:0000256" key="5">
    <source>
        <dbReference type="ARBA" id="ARBA00022747"/>
    </source>
</evidence>
<dbReference type="Gene3D" id="3.40.50.150">
    <property type="entry name" value="Vaccinia Virus protein VP39"/>
    <property type="match status" value="1"/>
</dbReference>
<evidence type="ECO:0000313" key="9">
    <source>
        <dbReference type="EMBL" id="NKE20169.1"/>
    </source>
</evidence>
<dbReference type="PANTHER" id="PTHR46098">
    <property type="entry name" value="TRNA (CYTOSINE(38)-C(5))-METHYLTRANSFERASE"/>
    <property type="match status" value="1"/>
</dbReference>
<dbReference type="EC" id="2.1.1.37" evidence="1"/>
<evidence type="ECO:0000256" key="6">
    <source>
        <dbReference type="ARBA" id="ARBA00047422"/>
    </source>
</evidence>
<comment type="caution">
    <text evidence="8">The sequence shown here is derived from an EMBL/GenBank/DDBJ whole genome shotgun (WGS) entry which is preliminary data.</text>
</comment>
<reference evidence="8" key="3">
    <citation type="journal article" date="2021" name="Syst. Appl. Microbiol.">
        <title>Roseomonas hellenica sp. nov., isolated from roots of wild-growing Alkanna tinctoria.</title>
        <authorList>
            <person name="Rat A."/>
            <person name="Naranjo H.D."/>
            <person name="Lebbe L."/>
            <person name="Cnockaert M."/>
            <person name="Krigas N."/>
            <person name="Grigoriadou K."/>
            <person name="Maloupa E."/>
            <person name="Willems A."/>
        </authorList>
    </citation>
    <scope>NUCLEOTIDE SEQUENCE</scope>
    <source>
        <strain evidence="8">LMG 31161</strain>
    </source>
</reference>
<keyword evidence="10" id="KW-1185">Reference proteome</keyword>
<dbReference type="InterPro" id="IPR029063">
    <property type="entry name" value="SAM-dependent_MTases_sf"/>
</dbReference>
<dbReference type="GO" id="GO:0009307">
    <property type="term" value="P:DNA restriction-modification system"/>
    <property type="evidence" value="ECO:0007669"/>
    <property type="project" value="UniProtKB-KW"/>
</dbReference>
<reference evidence="9 10" key="2">
    <citation type="submission" date="2020-02" db="EMBL/GenBank/DDBJ databases">
        <authorList>
            <person name="Sun Q."/>
            <person name="Inoue M."/>
        </authorList>
    </citation>
    <scope>NUCLEOTIDE SEQUENCE [LARGE SCALE GENOMIC DNA]</scope>
    <source>
        <strain evidence="9 10">KCTC 22478</strain>
    </source>
</reference>
<dbReference type="InterPro" id="IPR001525">
    <property type="entry name" value="C5_MeTfrase"/>
</dbReference>
<protein>
    <recommendedName>
        <fullName evidence="1">DNA (cytosine-5-)-methyltransferase</fullName>
        <ecNumber evidence="1">2.1.1.37</ecNumber>
    </recommendedName>
</protein>
<accession>A0A9X9WMV4</accession>
<feature type="active site" evidence="7">
    <location>
        <position position="78"/>
    </location>
</feature>
<evidence type="ECO:0000256" key="4">
    <source>
        <dbReference type="ARBA" id="ARBA00022691"/>
    </source>
</evidence>
<dbReference type="Pfam" id="PF00145">
    <property type="entry name" value="DNA_methylase"/>
    <property type="match status" value="2"/>
</dbReference>
<evidence type="ECO:0000256" key="2">
    <source>
        <dbReference type="ARBA" id="ARBA00022603"/>
    </source>
</evidence>
<dbReference type="InterPro" id="IPR050750">
    <property type="entry name" value="C5-MTase"/>
</dbReference>
<keyword evidence="5" id="KW-0680">Restriction system</keyword>
<dbReference type="EMBL" id="JAAVUP010000021">
    <property type="protein sequence ID" value="NKE20169.1"/>
    <property type="molecule type" value="Genomic_DNA"/>
</dbReference>
<keyword evidence="3 7" id="KW-0808">Transferase</keyword>
<comment type="catalytic activity">
    <reaction evidence="6">
        <text>a 2'-deoxycytidine in DNA + S-adenosyl-L-methionine = a 5-methyl-2'-deoxycytidine in DNA + S-adenosyl-L-homocysteine + H(+)</text>
        <dbReference type="Rhea" id="RHEA:13681"/>
        <dbReference type="Rhea" id="RHEA-COMP:11369"/>
        <dbReference type="Rhea" id="RHEA-COMP:11370"/>
        <dbReference type="ChEBI" id="CHEBI:15378"/>
        <dbReference type="ChEBI" id="CHEBI:57856"/>
        <dbReference type="ChEBI" id="CHEBI:59789"/>
        <dbReference type="ChEBI" id="CHEBI:85452"/>
        <dbReference type="ChEBI" id="CHEBI:85454"/>
        <dbReference type="EC" id="2.1.1.37"/>
    </reaction>
</comment>
<evidence type="ECO:0000256" key="7">
    <source>
        <dbReference type="PROSITE-ProRule" id="PRU01016"/>
    </source>
</evidence>
<dbReference type="GO" id="GO:0003886">
    <property type="term" value="F:DNA (cytosine-5-)-methyltransferase activity"/>
    <property type="evidence" value="ECO:0007669"/>
    <property type="project" value="UniProtKB-EC"/>
</dbReference>
<dbReference type="SUPFAM" id="SSF53335">
    <property type="entry name" value="S-adenosyl-L-methionine-dependent methyltransferases"/>
    <property type="match status" value="1"/>
</dbReference>
<evidence type="ECO:0000256" key="3">
    <source>
        <dbReference type="ARBA" id="ARBA00022679"/>
    </source>
</evidence>
<dbReference type="Proteomes" id="UP000746741">
    <property type="component" value="Unassembled WGS sequence"/>
</dbReference>
<reference evidence="8" key="1">
    <citation type="submission" date="2020-01" db="EMBL/GenBank/DDBJ databases">
        <authorList>
            <person name="Rat A."/>
        </authorList>
    </citation>
    <scope>NUCLEOTIDE SEQUENCE</scope>
    <source>
        <strain evidence="8">LMG 31161</strain>
    </source>
</reference>